<evidence type="ECO:0000313" key="2">
    <source>
        <dbReference type="EMBL" id="BEI94431.1"/>
    </source>
</evidence>
<evidence type="ECO:0000256" key="1">
    <source>
        <dbReference type="SAM" id="MobiDB-lite"/>
    </source>
</evidence>
<dbReference type="Proteomes" id="UP001233271">
    <property type="component" value="Chromosome 7a"/>
</dbReference>
<feature type="compositionally biased region" description="Low complexity" evidence="1">
    <location>
        <begin position="82"/>
        <end position="93"/>
    </location>
</feature>
<feature type="compositionally biased region" description="Pro residues" evidence="1">
    <location>
        <begin position="60"/>
        <end position="81"/>
    </location>
</feature>
<accession>A0AA48L936</accession>
<feature type="region of interest" description="Disordered" evidence="1">
    <location>
        <begin position="57"/>
        <end position="109"/>
    </location>
</feature>
<feature type="compositionally biased region" description="Low complexity" evidence="1">
    <location>
        <begin position="138"/>
        <end position="147"/>
    </location>
</feature>
<sequence>MRPDLFTVVRLRAEVAHAAQCFRLTVIELKSLDAAPDVAFDALDELDGAHRLEILWYEAPSPPSTPGRPTERPPPPKPTKPTKPTNPTKPANPAKLGPPPHATPTGTLAFRLWSPLAAAEAVGHVDPDGLKGPPGGPLKPSRPSKPLLVGAVNVSDTAAYARGRA</sequence>
<keyword evidence="3" id="KW-1185">Reference proteome</keyword>
<dbReference type="EMBL" id="AP028218">
    <property type="protein sequence ID" value="BEI94431.1"/>
    <property type="molecule type" value="Genomic_DNA"/>
</dbReference>
<feature type="region of interest" description="Disordered" evidence="1">
    <location>
        <begin position="124"/>
        <end position="147"/>
    </location>
</feature>
<dbReference type="RefSeq" id="XP_060459696.1">
    <property type="nucleotide sequence ID" value="XM_060603398.1"/>
</dbReference>
<dbReference type="GeneID" id="85498301"/>
<organism evidence="2 3">
    <name type="scientific">Cutaneotrichosporon cavernicola</name>
    <dbReference type="NCBI Taxonomy" id="279322"/>
    <lineage>
        <taxon>Eukaryota</taxon>
        <taxon>Fungi</taxon>
        <taxon>Dikarya</taxon>
        <taxon>Basidiomycota</taxon>
        <taxon>Agaricomycotina</taxon>
        <taxon>Tremellomycetes</taxon>
        <taxon>Trichosporonales</taxon>
        <taxon>Trichosporonaceae</taxon>
        <taxon>Cutaneotrichosporon</taxon>
    </lineage>
</organism>
<dbReference type="AlphaFoldDB" id="A0AA48L936"/>
<protein>
    <submittedName>
        <fullName evidence="2">Uncharacterized protein</fullName>
    </submittedName>
</protein>
<gene>
    <name evidence="2" type="ORF">CcaverHIS019_0700030</name>
</gene>
<reference evidence="2" key="1">
    <citation type="journal article" date="2023" name="BMC Genomics">
        <title>Chromosome-level genome assemblies of Cutaneotrichosporon spp. (Trichosporonales, Basidiomycota) reveal imbalanced evolution between nucleotide sequences and chromosome synteny.</title>
        <authorList>
            <person name="Kobayashi Y."/>
            <person name="Kayamori A."/>
            <person name="Aoki K."/>
            <person name="Shiwa Y."/>
            <person name="Matsutani M."/>
            <person name="Fujita N."/>
            <person name="Sugita T."/>
            <person name="Iwasaki W."/>
            <person name="Tanaka N."/>
            <person name="Takashima M."/>
        </authorList>
    </citation>
    <scope>NUCLEOTIDE SEQUENCE</scope>
    <source>
        <strain evidence="2">HIS019</strain>
    </source>
</reference>
<dbReference type="KEGG" id="ccac:CcaHIS019_0700030"/>
<name>A0AA48L936_9TREE</name>
<evidence type="ECO:0000313" key="3">
    <source>
        <dbReference type="Proteomes" id="UP001233271"/>
    </source>
</evidence>
<proteinExistence type="predicted"/>